<sequence length="130" mass="15230">MERWMLTDWLVNSLKFDKQKFFAYFGIEHNLLSAAAVWEYFATFLCCTVLRHSTAPCVALHRQDRHTIRQMRHDAVLLRVRRRSRTAPSGVAADEHCSQSFVSIFWLPPVLRFAPRKNLETHHMCAMLAI</sequence>
<evidence type="ECO:0000313" key="2">
    <source>
        <dbReference type="Proteomes" id="UP000024635"/>
    </source>
</evidence>
<keyword evidence="2" id="KW-1185">Reference proteome</keyword>
<dbReference type="AlphaFoldDB" id="A0A016TMH0"/>
<organism evidence="1 2">
    <name type="scientific">Ancylostoma ceylanicum</name>
    <dbReference type="NCBI Taxonomy" id="53326"/>
    <lineage>
        <taxon>Eukaryota</taxon>
        <taxon>Metazoa</taxon>
        <taxon>Ecdysozoa</taxon>
        <taxon>Nematoda</taxon>
        <taxon>Chromadorea</taxon>
        <taxon>Rhabditida</taxon>
        <taxon>Rhabditina</taxon>
        <taxon>Rhabditomorpha</taxon>
        <taxon>Strongyloidea</taxon>
        <taxon>Ancylostomatidae</taxon>
        <taxon>Ancylostomatinae</taxon>
        <taxon>Ancylostoma</taxon>
    </lineage>
</organism>
<comment type="caution">
    <text evidence="1">The sequence shown here is derived from an EMBL/GenBank/DDBJ whole genome shotgun (WGS) entry which is preliminary data.</text>
</comment>
<evidence type="ECO:0000313" key="1">
    <source>
        <dbReference type="EMBL" id="EYC03925.1"/>
    </source>
</evidence>
<protein>
    <submittedName>
        <fullName evidence="1">Uncharacterized protein</fullName>
    </submittedName>
</protein>
<proteinExistence type="predicted"/>
<gene>
    <name evidence="1" type="primary">Acey_s0091.g2502</name>
    <name evidence="1" type="ORF">Y032_0091g2502</name>
</gene>
<reference evidence="2" key="1">
    <citation type="journal article" date="2015" name="Nat. Genet.">
        <title>The genome and transcriptome of the zoonotic hookworm Ancylostoma ceylanicum identify infection-specific gene families.</title>
        <authorList>
            <person name="Schwarz E.M."/>
            <person name="Hu Y."/>
            <person name="Antoshechkin I."/>
            <person name="Miller M.M."/>
            <person name="Sternberg P.W."/>
            <person name="Aroian R.V."/>
        </authorList>
    </citation>
    <scope>NUCLEOTIDE SEQUENCE</scope>
    <source>
        <strain evidence="2">HY135</strain>
    </source>
</reference>
<name>A0A016TMH0_9BILA</name>
<dbReference type="Proteomes" id="UP000024635">
    <property type="component" value="Unassembled WGS sequence"/>
</dbReference>
<dbReference type="EMBL" id="JARK01001427">
    <property type="protein sequence ID" value="EYC03925.1"/>
    <property type="molecule type" value="Genomic_DNA"/>
</dbReference>
<accession>A0A016TMH0</accession>